<dbReference type="SMART" id="SM00355">
    <property type="entry name" value="ZnF_C2H2"/>
    <property type="match status" value="2"/>
</dbReference>
<feature type="region of interest" description="Disordered" evidence="2">
    <location>
        <begin position="148"/>
        <end position="239"/>
    </location>
</feature>
<dbReference type="AlphaFoldDB" id="R7Z108"/>
<organism evidence="4 5">
    <name type="scientific">Coniosporium apollinis (strain CBS 100218)</name>
    <name type="common">Rock-inhabiting black yeast</name>
    <dbReference type="NCBI Taxonomy" id="1168221"/>
    <lineage>
        <taxon>Eukaryota</taxon>
        <taxon>Fungi</taxon>
        <taxon>Dikarya</taxon>
        <taxon>Ascomycota</taxon>
        <taxon>Pezizomycotina</taxon>
        <taxon>Dothideomycetes</taxon>
        <taxon>Dothideomycetes incertae sedis</taxon>
        <taxon>Coniosporium</taxon>
    </lineage>
</organism>
<proteinExistence type="predicted"/>
<dbReference type="PROSITE" id="PS50157">
    <property type="entry name" value="ZINC_FINGER_C2H2_2"/>
    <property type="match status" value="1"/>
</dbReference>
<dbReference type="Gene3D" id="3.30.160.60">
    <property type="entry name" value="Classic Zinc Finger"/>
    <property type="match status" value="2"/>
</dbReference>
<evidence type="ECO:0000256" key="2">
    <source>
        <dbReference type="SAM" id="MobiDB-lite"/>
    </source>
</evidence>
<dbReference type="PROSITE" id="PS00028">
    <property type="entry name" value="ZINC_FINGER_C2H2_1"/>
    <property type="match status" value="1"/>
</dbReference>
<dbReference type="SUPFAM" id="SSF57667">
    <property type="entry name" value="beta-beta-alpha zinc fingers"/>
    <property type="match status" value="1"/>
</dbReference>
<gene>
    <name evidence="4" type="ORF">W97_06862</name>
</gene>
<reference evidence="5" key="1">
    <citation type="submission" date="2012-06" db="EMBL/GenBank/DDBJ databases">
        <title>The genome sequence of Coniosporium apollinis CBS 100218.</title>
        <authorList>
            <consortium name="The Broad Institute Genome Sequencing Platform"/>
            <person name="Cuomo C."/>
            <person name="Gorbushina A."/>
            <person name="Noack S."/>
            <person name="Walker B."/>
            <person name="Young S.K."/>
            <person name="Zeng Q."/>
            <person name="Gargeya S."/>
            <person name="Fitzgerald M."/>
            <person name="Haas B."/>
            <person name="Abouelleil A."/>
            <person name="Alvarado L."/>
            <person name="Arachchi H.M."/>
            <person name="Berlin A.M."/>
            <person name="Chapman S.B."/>
            <person name="Goldberg J."/>
            <person name="Griggs A."/>
            <person name="Gujja S."/>
            <person name="Hansen M."/>
            <person name="Howarth C."/>
            <person name="Imamovic A."/>
            <person name="Larimer J."/>
            <person name="McCowan C."/>
            <person name="Montmayeur A."/>
            <person name="Murphy C."/>
            <person name="Neiman D."/>
            <person name="Pearson M."/>
            <person name="Priest M."/>
            <person name="Roberts A."/>
            <person name="Saif S."/>
            <person name="Shea T."/>
            <person name="Sisk P."/>
            <person name="Sykes S."/>
            <person name="Wortman J."/>
            <person name="Nusbaum C."/>
            <person name="Birren B."/>
        </authorList>
    </citation>
    <scope>NUCLEOTIDE SEQUENCE [LARGE SCALE GENOMIC DNA]</scope>
    <source>
        <strain evidence="5">CBS 100218</strain>
    </source>
</reference>
<keyword evidence="5" id="KW-1185">Reference proteome</keyword>
<dbReference type="GO" id="GO:0008270">
    <property type="term" value="F:zinc ion binding"/>
    <property type="evidence" value="ECO:0007669"/>
    <property type="project" value="UniProtKB-KW"/>
</dbReference>
<keyword evidence="1" id="KW-0479">Metal-binding</keyword>
<keyword evidence="1" id="KW-0862">Zinc</keyword>
<dbReference type="HOGENOM" id="CLU_366009_0_0_1"/>
<keyword evidence="1" id="KW-0863">Zinc-finger</keyword>
<evidence type="ECO:0000256" key="1">
    <source>
        <dbReference type="PROSITE-ProRule" id="PRU00042"/>
    </source>
</evidence>
<name>R7Z108_CONA1</name>
<feature type="compositionally biased region" description="Low complexity" evidence="2">
    <location>
        <begin position="185"/>
        <end position="202"/>
    </location>
</feature>
<dbReference type="InterPro" id="IPR013087">
    <property type="entry name" value="Znf_C2H2_type"/>
</dbReference>
<accession>R7Z108</accession>
<dbReference type="EMBL" id="JH767589">
    <property type="protein sequence ID" value="EON67719.1"/>
    <property type="molecule type" value="Genomic_DNA"/>
</dbReference>
<dbReference type="RefSeq" id="XP_007783036.1">
    <property type="nucleotide sequence ID" value="XM_007784846.1"/>
</dbReference>
<dbReference type="STRING" id="1168221.R7Z108"/>
<dbReference type="GeneID" id="19904173"/>
<dbReference type="Proteomes" id="UP000016924">
    <property type="component" value="Unassembled WGS sequence"/>
</dbReference>
<protein>
    <recommendedName>
        <fullName evidence="3">C2H2-type domain-containing protein</fullName>
    </recommendedName>
</protein>
<sequence length="762" mass="81727">MVGSTRQTTVPTIMFICNQPGPRKDACKAVRESEVSKNYPAINFGHMSSPPGVKHLKQLATDNTVSQTDGNIHQAGAEDVRDHSVGLSGRHVMVTHRTANGVSTRMATPGGIVQCGGTAYILTSGHVFSDDTQAEDLSMPSECDDEYELYDNNDDHTDENSYDEMDVDITSKGSTTPDSDRSVYGTGSENSSSGFSSVRGVSIPDTSTQIDDRTIDPQAGTNATGAHAPGSSNLEPKTPTLVPSGFAGIPDSLTGLTATAGRLKLVSIDLDYALIEIAGPSALAAVEELCGSGHEADLLQPTHVVTTGPKDTKIVTYTASQGYLTGTLSGTPSYTHLPGSRTYQEVYMVQLNGPLAKGDSGSWIIGAETHGLYGHIIAGCEHTRVAYVMPAYNVFKDARKRLHSQLHLHCKSPIGETSTEQCVVPVPSTGKMDPNEVFPGHRSSASLTYGIGSSSAIDKQLSLLEDWSGRGSHVGVNQNDTIPLQRGRQQMQDPLTTLGNTAFSNHQLPAQHQMLYPSGFDYSDPRLSLLSPRTLTTGGSLDKFASGRQRRRYQTLGRPSDAVNNPLSGLDAAAHADPNLVAHITEEVPYDTALVDGPSDTAGNSFQGLDAATHAYPELIAKATGQWKVTESLNVSKESYDSKYYSFPHIGSAAFSQQTPPALSHCSSRSSLTSEPALPSMLNETPYTCNSCDASFKRAADLTRHRMGVHGENVISFECDFAGCGRVGSQGFRRKDHLREHQRNVHGIPISKREKSTRALFE</sequence>
<dbReference type="InterPro" id="IPR036236">
    <property type="entry name" value="Znf_C2H2_sf"/>
</dbReference>
<evidence type="ECO:0000313" key="4">
    <source>
        <dbReference type="EMBL" id="EON67719.1"/>
    </source>
</evidence>
<feature type="compositionally biased region" description="Polar residues" evidence="2">
    <location>
        <begin position="219"/>
        <end position="235"/>
    </location>
</feature>
<feature type="domain" description="C2H2-type" evidence="3">
    <location>
        <begin position="687"/>
        <end position="710"/>
    </location>
</feature>
<dbReference type="Pfam" id="PF00096">
    <property type="entry name" value="zf-C2H2"/>
    <property type="match status" value="1"/>
</dbReference>
<dbReference type="OrthoDB" id="409136at2759"/>
<evidence type="ECO:0000259" key="3">
    <source>
        <dbReference type="PROSITE" id="PS50157"/>
    </source>
</evidence>
<evidence type="ECO:0000313" key="5">
    <source>
        <dbReference type="Proteomes" id="UP000016924"/>
    </source>
</evidence>